<feature type="transmembrane region" description="Helical" evidence="1">
    <location>
        <begin position="106"/>
        <end position="128"/>
    </location>
</feature>
<gene>
    <name evidence="3" type="ORF">D3218_03630</name>
</gene>
<dbReference type="EMBL" id="QYRN01000002">
    <property type="protein sequence ID" value="RIY02473.1"/>
    <property type="molecule type" value="Genomic_DNA"/>
</dbReference>
<dbReference type="GO" id="GO:0016020">
    <property type="term" value="C:membrane"/>
    <property type="evidence" value="ECO:0007669"/>
    <property type="project" value="TreeGrafter"/>
</dbReference>
<name>A0A3A1WP10_9HYPH</name>
<dbReference type="OrthoDB" id="9767863at2"/>
<feature type="transmembrane region" description="Helical" evidence="1">
    <location>
        <begin position="153"/>
        <end position="178"/>
    </location>
</feature>
<keyword evidence="3" id="KW-0012">Acyltransferase</keyword>
<feature type="transmembrane region" description="Helical" evidence="1">
    <location>
        <begin position="240"/>
        <end position="258"/>
    </location>
</feature>
<feature type="transmembrane region" description="Helical" evidence="1">
    <location>
        <begin position="327"/>
        <end position="351"/>
    </location>
</feature>
<evidence type="ECO:0000256" key="1">
    <source>
        <dbReference type="SAM" id="Phobius"/>
    </source>
</evidence>
<sequence>MAAEPVHLEATMPAVPNRQSADLLVNVQILRLVAALLVVFTHAHFDVSNIAARRGTGFASAGLLDWGLGVDIFFVISGFIMYYTMRDRFGEPGVARDFLRRRAIRVVPLYWIVTTLMLASTLAVGSAVNNPSHDPAHILASYLFLPWPRADGLIFPVLSLGWTLNYEMLFYLVFALALGLGRRAGLLLVGAAFAALWAAAAAVPAEVWWLRFWGNSVIGEFLLGIGLAMAYVAGVRLGGAAAAALLAAGTLLAVWLFQVSAFEHLPRLVTGGLPALLIAAGAALGPPARDMPMTRLLVFGGAASYALYLAHPFALRITSIVGDRLGLPLPLILVLCIGAALLGSAAVHLWVERPIGARLGRWTVRRRSHQPA</sequence>
<feature type="transmembrane region" description="Helical" evidence="1">
    <location>
        <begin position="185"/>
        <end position="205"/>
    </location>
</feature>
<comment type="caution">
    <text evidence="3">The sequence shown here is derived from an EMBL/GenBank/DDBJ whole genome shotgun (WGS) entry which is preliminary data.</text>
</comment>
<feature type="transmembrane region" description="Helical" evidence="1">
    <location>
        <begin position="211"/>
        <end position="233"/>
    </location>
</feature>
<keyword evidence="1" id="KW-0472">Membrane</keyword>
<evidence type="ECO:0000259" key="2">
    <source>
        <dbReference type="Pfam" id="PF01757"/>
    </source>
</evidence>
<dbReference type="InterPro" id="IPR050879">
    <property type="entry name" value="Acyltransferase_3"/>
</dbReference>
<dbReference type="AlphaFoldDB" id="A0A3A1WP10"/>
<feature type="transmembrane region" description="Helical" evidence="1">
    <location>
        <begin position="296"/>
        <end position="315"/>
    </location>
</feature>
<evidence type="ECO:0000313" key="4">
    <source>
        <dbReference type="Proteomes" id="UP000265750"/>
    </source>
</evidence>
<feature type="transmembrane region" description="Helical" evidence="1">
    <location>
        <begin position="23"/>
        <end position="43"/>
    </location>
</feature>
<dbReference type="Pfam" id="PF01757">
    <property type="entry name" value="Acyl_transf_3"/>
    <property type="match status" value="1"/>
</dbReference>
<dbReference type="PANTHER" id="PTHR23028:SF131">
    <property type="entry name" value="BLR2367 PROTEIN"/>
    <property type="match status" value="1"/>
</dbReference>
<dbReference type="PANTHER" id="PTHR23028">
    <property type="entry name" value="ACETYLTRANSFERASE"/>
    <property type="match status" value="1"/>
</dbReference>
<keyword evidence="4" id="KW-1185">Reference proteome</keyword>
<keyword evidence="1" id="KW-0812">Transmembrane</keyword>
<reference evidence="4" key="1">
    <citation type="submission" date="2018-09" db="EMBL/GenBank/DDBJ databases">
        <authorList>
            <person name="Tuo L."/>
        </authorList>
    </citation>
    <scope>NUCLEOTIDE SEQUENCE [LARGE SCALE GENOMIC DNA]</scope>
    <source>
        <strain evidence="4">M2BS4Y-1</strain>
    </source>
</reference>
<feature type="domain" description="Acyltransferase 3" evidence="2">
    <location>
        <begin position="27"/>
        <end position="347"/>
    </location>
</feature>
<evidence type="ECO:0000313" key="3">
    <source>
        <dbReference type="EMBL" id="RIY02473.1"/>
    </source>
</evidence>
<feature type="transmembrane region" description="Helical" evidence="1">
    <location>
        <begin position="264"/>
        <end position="284"/>
    </location>
</feature>
<dbReference type="GO" id="GO:0016747">
    <property type="term" value="F:acyltransferase activity, transferring groups other than amino-acyl groups"/>
    <property type="evidence" value="ECO:0007669"/>
    <property type="project" value="InterPro"/>
</dbReference>
<dbReference type="GO" id="GO:0000271">
    <property type="term" value="P:polysaccharide biosynthetic process"/>
    <property type="evidence" value="ECO:0007669"/>
    <property type="project" value="TreeGrafter"/>
</dbReference>
<organism evidence="3 4">
    <name type="scientific">Aureimonas flava</name>
    <dbReference type="NCBI Taxonomy" id="2320271"/>
    <lineage>
        <taxon>Bacteria</taxon>
        <taxon>Pseudomonadati</taxon>
        <taxon>Pseudomonadota</taxon>
        <taxon>Alphaproteobacteria</taxon>
        <taxon>Hyphomicrobiales</taxon>
        <taxon>Aurantimonadaceae</taxon>
        <taxon>Aureimonas</taxon>
    </lineage>
</organism>
<protein>
    <submittedName>
        <fullName evidence="3">Acyltransferase</fullName>
    </submittedName>
</protein>
<dbReference type="InterPro" id="IPR002656">
    <property type="entry name" value="Acyl_transf_3_dom"/>
</dbReference>
<keyword evidence="3" id="KW-0808">Transferase</keyword>
<keyword evidence="1" id="KW-1133">Transmembrane helix</keyword>
<proteinExistence type="predicted"/>
<accession>A0A3A1WP10</accession>
<dbReference type="Proteomes" id="UP000265750">
    <property type="component" value="Unassembled WGS sequence"/>
</dbReference>
<dbReference type="RefSeq" id="WP_119538552.1">
    <property type="nucleotide sequence ID" value="NZ_QYRN01000002.1"/>
</dbReference>
<feature type="transmembrane region" description="Helical" evidence="1">
    <location>
        <begin position="63"/>
        <end position="85"/>
    </location>
</feature>